<sequence length="534" mass="58569">MAGEWEGRRILVGGLAWQTDDRKLEDAFRRFGRIVDAQVIVHRESGASRGFGFVTFESQLAADSAIREMHYQELDGRIIEVYNAETWKNTRNRSDTKHGNGGRGGHYHSGRGGARRPGNCFTCGLPGHWARDCHSTGGHHSVGFSVKFSGGARASRFSGSHSFDYRYMNNGYGGSRFRQGDQVDYRGRYVGRRGHYANDQFPSGGERLGKNMYGGGSGGFAQSGYHRARGRSCDAQSGGYSRVRGRSCDAQSGGYSRPRGRSRDAQSGGCSRPRGRSRDTQSGCRRAQGRSCEREEVFVSFKAVGNGPKAANVLSWKTGVQERPTAPNRSNQTLLLFSVSPPRCRCHLLLHEPIDLVPDRQAAMAGKEEESRILVSGLSWLTNDRKLEEAFGRFGKVVDAQIVSDISALSFTVTCSKARFSSRSGTSSTPPFCHHSTGRTADLLVVLSSQAPVTSSSFSSASFLHSNLHLFSIFSASSSPSSPAPESCSISSPENIEHFLIMMERHASHHRGFGYVTFEDLQLRMLSERCTAKS</sequence>
<dbReference type="Pfam" id="PF00076">
    <property type="entry name" value="RRM_1"/>
    <property type="match status" value="1"/>
</dbReference>
<feature type="non-terminal residue" evidence="7">
    <location>
        <position position="1"/>
    </location>
</feature>
<keyword evidence="2" id="KW-0862">Zinc</keyword>
<dbReference type="SUPFAM" id="SSF54928">
    <property type="entry name" value="RNA-binding domain, RBD"/>
    <property type="match status" value="2"/>
</dbReference>
<evidence type="ECO:0000256" key="2">
    <source>
        <dbReference type="PROSITE-ProRule" id="PRU00047"/>
    </source>
</evidence>
<feature type="region of interest" description="Disordered" evidence="4">
    <location>
        <begin position="91"/>
        <end position="111"/>
    </location>
</feature>
<gene>
    <name evidence="7" type="ORF">EJB05_05183</name>
</gene>
<dbReference type="Pfam" id="PF00098">
    <property type="entry name" value="zf-CCHC"/>
    <property type="match status" value="1"/>
</dbReference>
<dbReference type="Gramene" id="TVU45687">
    <property type="protein sequence ID" value="TVU45687"/>
    <property type="gene ID" value="EJB05_05183"/>
</dbReference>
<organism evidence="7 8">
    <name type="scientific">Eragrostis curvula</name>
    <name type="common">weeping love grass</name>
    <dbReference type="NCBI Taxonomy" id="38414"/>
    <lineage>
        <taxon>Eukaryota</taxon>
        <taxon>Viridiplantae</taxon>
        <taxon>Streptophyta</taxon>
        <taxon>Embryophyta</taxon>
        <taxon>Tracheophyta</taxon>
        <taxon>Spermatophyta</taxon>
        <taxon>Magnoliopsida</taxon>
        <taxon>Liliopsida</taxon>
        <taxon>Poales</taxon>
        <taxon>Poaceae</taxon>
        <taxon>PACMAD clade</taxon>
        <taxon>Chloridoideae</taxon>
        <taxon>Eragrostideae</taxon>
        <taxon>Eragrostidinae</taxon>
        <taxon>Eragrostis</taxon>
    </lineage>
</organism>
<evidence type="ECO:0000313" key="8">
    <source>
        <dbReference type="Proteomes" id="UP000324897"/>
    </source>
</evidence>
<evidence type="ECO:0000256" key="4">
    <source>
        <dbReference type="SAM" id="MobiDB-lite"/>
    </source>
</evidence>
<keyword evidence="2" id="KW-0863">Zinc-finger</keyword>
<dbReference type="PROSITE" id="PS50158">
    <property type="entry name" value="ZF_CCHC"/>
    <property type="match status" value="1"/>
</dbReference>
<protein>
    <recommendedName>
        <fullName evidence="9">RRM domain-containing protein</fullName>
    </recommendedName>
</protein>
<evidence type="ECO:0000259" key="5">
    <source>
        <dbReference type="PROSITE" id="PS50102"/>
    </source>
</evidence>
<feature type="domain" description="CCHC-type" evidence="6">
    <location>
        <begin position="120"/>
        <end position="133"/>
    </location>
</feature>
<keyword evidence="2" id="KW-0479">Metal-binding</keyword>
<dbReference type="Gene3D" id="3.30.70.330">
    <property type="match status" value="2"/>
</dbReference>
<dbReference type="PANTHER" id="PTHR48027">
    <property type="entry name" value="HETEROGENEOUS NUCLEAR RIBONUCLEOPROTEIN 87F-RELATED"/>
    <property type="match status" value="1"/>
</dbReference>
<evidence type="ECO:0000256" key="1">
    <source>
        <dbReference type="ARBA" id="ARBA00022884"/>
    </source>
</evidence>
<dbReference type="GO" id="GO:0008270">
    <property type="term" value="F:zinc ion binding"/>
    <property type="evidence" value="ECO:0007669"/>
    <property type="project" value="UniProtKB-KW"/>
</dbReference>
<dbReference type="InterPro" id="IPR035979">
    <property type="entry name" value="RBD_domain_sf"/>
</dbReference>
<dbReference type="Gene3D" id="4.10.60.10">
    <property type="entry name" value="Zinc finger, CCHC-type"/>
    <property type="match status" value="1"/>
</dbReference>
<dbReference type="SMART" id="SM00343">
    <property type="entry name" value="ZnF_C2HC"/>
    <property type="match status" value="1"/>
</dbReference>
<evidence type="ECO:0000259" key="6">
    <source>
        <dbReference type="PROSITE" id="PS50158"/>
    </source>
</evidence>
<dbReference type="OrthoDB" id="439808at2759"/>
<dbReference type="InterPro" id="IPR052462">
    <property type="entry name" value="SLIRP/GR-RBP-like"/>
</dbReference>
<dbReference type="PROSITE" id="PS50102">
    <property type="entry name" value="RRM"/>
    <property type="match status" value="1"/>
</dbReference>
<dbReference type="GO" id="GO:0003723">
    <property type="term" value="F:RNA binding"/>
    <property type="evidence" value="ECO:0007669"/>
    <property type="project" value="UniProtKB-UniRule"/>
</dbReference>
<dbReference type="InterPro" id="IPR012677">
    <property type="entry name" value="Nucleotide-bd_a/b_plait_sf"/>
</dbReference>
<dbReference type="SMART" id="SM00360">
    <property type="entry name" value="RRM"/>
    <property type="match status" value="2"/>
</dbReference>
<dbReference type="Proteomes" id="UP000324897">
    <property type="component" value="Chromosome 5"/>
</dbReference>
<proteinExistence type="predicted"/>
<evidence type="ECO:0000256" key="3">
    <source>
        <dbReference type="PROSITE-ProRule" id="PRU00176"/>
    </source>
</evidence>
<comment type="caution">
    <text evidence="7">The sequence shown here is derived from an EMBL/GenBank/DDBJ whole genome shotgun (WGS) entry which is preliminary data.</text>
</comment>
<keyword evidence="8" id="KW-1185">Reference proteome</keyword>
<accession>A0A5J9WCR0</accession>
<evidence type="ECO:0008006" key="9">
    <source>
        <dbReference type="Google" id="ProtNLM"/>
    </source>
</evidence>
<dbReference type="EMBL" id="RWGY01000004">
    <property type="protein sequence ID" value="TVU45687.1"/>
    <property type="molecule type" value="Genomic_DNA"/>
</dbReference>
<feature type="region of interest" description="Disordered" evidence="4">
    <location>
        <begin position="235"/>
        <end position="287"/>
    </location>
</feature>
<evidence type="ECO:0000313" key="7">
    <source>
        <dbReference type="EMBL" id="TVU45687.1"/>
    </source>
</evidence>
<dbReference type="InterPro" id="IPR000504">
    <property type="entry name" value="RRM_dom"/>
</dbReference>
<dbReference type="AlphaFoldDB" id="A0A5J9WCR0"/>
<name>A0A5J9WCR0_9POAL</name>
<feature type="domain" description="RRM" evidence="5">
    <location>
        <begin position="8"/>
        <end position="86"/>
    </location>
</feature>
<keyword evidence="1 3" id="KW-0694">RNA-binding</keyword>
<reference evidence="7 8" key="1">
    <citation type="journal article" date="2019" name="Sci. Rep.">
        <title>A high-quality genome of Eragrostis curvula grass provides insights into Poaceae evolution and supports new strategies to enhance forage quality.</title>
        <authorList>
            <person name="Carballo J."/>
            <person name="Santos B.A.C.M."/>
            <person name="Zappacosta D."/>
            <person name="Garbus I."/>
            <person name="Selva J.P."/>
            <person name="Gallo C.A."/>
            <person name="Diaz A."/>
            <person name="Albertini E."/>
            <person name="Caccamo M."/>
            <person name="Echenique V."/>
        </authorList>
    </citation>
    <scope>NUCLEOTIDE SEQUENCE [LARGE SCALE GENOMIC DNA]</scope>
    <source>
        <strain evidence="8">cv. Victoria</strain>
        <tissue evidence="7">Leaf</tissue>
    </source>
</reference>
<dbReference type="InterPro" id="IPR001878">
    <property type="entry name" value="Znf_CCHC"/>
</dbReference>